<evidence type="ECO:0000313" key="3">
    <source>
        <dbReference type="Proteomes" id="UP000053105"/>
    </source>
</evidence>
<reference evidence="2 3" key="1">
    <citation type="submission" date="2015-07" db="EMBL/GenBank/DDBJ databases">
        <title>The genome of Melipona quadrifasciata.</title>
        <authorList>
            <person name="Pan H."/>
            <person name="Kapheim K."/>
        </authorList>
    </citation>
    <scope>NUCLEOTIDE SEQUENCE [LARGE SCALE GENOMIC DNA]</scope>
    <source>
        <strain evidence="2">0111107301</strain>
        <tissue evidence="2">Whole body</tissue>
    </source>
</reference>
<evidence type="ECO:0000256" key="1">
    <source>
        <dbReference type="SAM" id="MobiDB-lite"/>
    </source>
</evidence>
<gene>
    <name evidence="2" type="ORF">WN51_14045</name>
</gene>
<feature type="region of interest" description="Disordered" evidence="1">
    <location>
        <begin position="12"/>
        <end position="40"/>
    </location>
</feature>
<organism evidence="2 3">
    <name type="scientific">Melipona quadrifasciata</name>
    <dbReference type="NCBI Taxonomy" id="166423"/>
    <lineage>
        <taxon>Eukaryota</taxon>
        <taxon>Metazoa</taxon>
        <taxon>Ecdysozoa</taxon>
        <taxon>Arthropoda</taxon>
        <taxon>Hexapoda</taxon>
        <taxon>Insecta</taxon>
        <taxon>Pterygota</taxon>
        <taxon>Neoptera</taxon>
        <taxon>Endopterygota</taxon>
        <taxon>Hymenoptera</taxon>
        <taxon>Apocrita</taxon>
        <taxon>Aculeata</taxon>
        <taxon>Apoidea</taxon>
        <taxon>Anthophila</taxon>
        <taxon>Apidae</taxon>
        <taxon>Melipona</taxon>
    </lineage>
</organism>
<dbReference type="EMBL" id="KQ435794">
    <property type="protein sequence ID" value="KOX73967.1"/>
    <property type="molecule type" value="Genomic_DNA"/>
</dbReference>
<accession>A0A0M8ZZA2</accession>
<proteinExistence type="predicted"/>
<protein>
    <submittedName>
        <fullName evidence="2">Uncharacterized protein</fullName>
    </submittedName>
</protein>
<keyword evidence="3" id="KW-1185">Reference proteome</keyword>
<dbReference type="AlphaFoldDB" id="A0A0M8ZZA2"/>
<sequence>MQVQIVNSTYTIQDEKRKKRSPTASSSSLRAHNLRLKPPSYPNSLSQSIIALINAPENPHLFDVNSRSVVITYELKVGRVLEVAEVGEIYAASYFLQRQQENLKENTALRKNIPRKSDVHISIAINVIGYWDNKSFQNPPNSDMLEEKQSAEIKYNTKRGGKKEKKGRGIEEKWIFRISSSQQILSPIFFIFNLPLHDLVGQISLKDYRRIFAQISKH</sequence>
<dbReference type="Proteomes" id="UP000053105">
    <property type="component" value="Unassembled WGS sequence"/>
</dbReference>
<evidence type="ECO:0000313" key="2">
    <source>
        <dbReference type="EMBL" id="KOX73967.1"/>
    </source>
</evidence>
<name>A0A0M8ZZA2_9HYME</name>